<dbReference type="AlphaFoldDB" id="E9I7B4"/>
<proteinExistence type="predicted"/>
<protein>
    <submittedName>
        <fullName evidence="1">Uncharacterized protein</fullName>
    </submittedName>
</protein>
<name>E9I7B4_DAPPU</name>
<accession>E9I7B4</accession>
<feature type="non-terminal residue" evidence="1">
    <location>
        <position position="1"/>
    </location>
</feature>
<evidence type="ECO:0000313" key="2">
    <source>
        <dbReference type="Proteomes" id="UP000000305"/>
    </source>
</evidence>
<keyword evidence="2" id="KW-1185">Reference proteome</keyword>
<evidence type="ECO:0000313" key="1">
    <source>
        <dbReference type="EMBL" id="EFX60116.1"/>
    </source>
</evidence>
<dbReference type="InParanoid" id="E9I7B4"/>
<organism evidence="1 2">
    <name type="scientific">Daphnia pulex</name>
    <name type="common">Water flea</name>
    <dbReference type="NCBI Taxonomy" id="6669"/>
    <lineage>
        <taxon>Eukaryota</taxon>
        <taxon>Metazoa</taxon>
        <taxon>Ecdysozoa</taxon>
        <taxon>Arthropoda</taxon>
        <taxon>Crustacea</taxon>
        <taxon>Branchiopoda</taxon>
        <taxon>Diplostraca</taxon>
        <taxon>Cladocera</taxon>
        <taxon>Anomopoda</taxon>
        <taxon>Daphniidae</taxon>
        <taxon>Daphnia</taxon>
    </lineage>
</organism>
<dbReference type="Proteomes" id="UP000000305">
    <property type="component" value="Unassembled WGS sequence"/>
</dbReference>
<dbReference type="EMBL" id="GL737107">
    <property type="protein sequence ID" value="EFX60116.1"/>
    <property type="molecule type" value="Genomic_DNA"/>
</dbReference>
<gene>
    <name evidence="1" type="ORF">DAPPUDRAFT_125463</name>
</gene>
<sequence>MIPTAKSPLVKCTIRSLRPTRANFKLLIAGEQERKVINFPNQNEVLLRNCQEWTITMLDEPLEAVVLTNHLASGPYCFIHARDKRVEYTAVIEVEECWDPQLALGVSESLHLLLHFDHLLAVGGFKQGEYSLSTEGGTDIPTVSCDCRGEGVTRLKVIEQGIARCSRSLISKGFRLQVGEERLIAWLRSNTQLSLTEIDIILEELIRENPVRGFLALFEEGEKVGLPYLADIREEFGVFDYNDQGL</sequence>
<dbReference type="HOGENOM" id="CLU_1131400_0_0_1"/>
<dbReference type="KEGG" id="dpx:DAPPUDRAFT_125463"/>
<reference evidence="1 2" key="1">
    <citation type="journal article" date="2011" name="Science">
        <title>The ecoresponsive genome of Daphnia pulex.</title>
        <authorList>
            <person name="Colbourne J.K."/>
            <person name="Pfrender M.E."/>
            <person name="Gilbert D."/>
            <person name="Thomas W.K."/>
            <person name="Tucker A."/>
            <person name="Oakley T.H."/>
            <person name="Tokishita S."/>
            <person name="Aerts A."/>
            <person name="Arnold G.J."/>
            <person name="Basu M.K."/>
            <person name="Bauer D.J."/>
            <person name="Caceres C.E."/>
            <person name="Carmel L."/>
            <person name="Casola C."/>
            <person name="Choi J.H."/>
            <person name="Detter J.C."/>
            <person name="Dong Q."/>
            <person name="Dusheyko S."/>
            <person name="Eads B.D."/>
            <person name="Frohlich T."/>
            <person name="Geiler-Samerotte K.A."/>
            <person name="Gerlach D."/>
            <person name="Hatcher P."/>
            <person name="Jogdeo S."/>
            <person name="Krijgsveld J."/>
            <person name="Kriventseva E.V."/>
            <person name="Kultz D."/>
            <person name="Laforsch C."/>
            <person name="Lindquist E."/>
            <person name="Lopez J."/>
            <person name="Manak J.R."/>
            <person name="Muller J."/>
            <person name="Pangilinan J."/>
            <person name="Patwardhan R.P."/>
            <person name="Pitluck S."/>
            <person name="Pritham E.J."/>
            <person name="Rechtsteiner A."/>
            <person name="Rho M."/>
            <person name="Rogozin I.B."/>
            <person name="Sakarya O."/>
            <person name="Salamov A."/>
            <person name="Schaack S."/>
            <person name="Shapiro H."/>
            <person name="Shiga Y."/>
            <person name="Skalitzky C."/>
            <person name="Smith Z."/>
            <person name="Souvorov A."/>
            <person name="Sung W."/>
            <person name="Tang Z."/>
            <person name="Tsuchiya D."/>
            <person name="Tu H."/>
            <person name="Vos H."/>
            <person name="Wang M."/>
            <person name="Wolf Y.I."/>
            <person name="Yamagata H."/>
            <person name="Yamada T."/>
            <person name="Ye Y."/>
            <person name="Shaw J.R."/>
            <person name="Andrews J."/>
            <person name="Crease T.J."/>
            <person name="Tang H."/>
            <person name="Lucas S.M."/>
            <person name="Robertson H.M."/>
            <person name="Bork P."/>
            <person name="Koonin E.V."/>
            <person name="Zdobnov E.M."/>
            <person name="Grigoriev I.V."/>
            <person name="Lynch M."/>
            <person name="Boore J.L."/>
        </authorList>
    </citation>
    <scope>NUCLEOTIDE SEQUENCE [LARGE SCALE GENOMIC DNA]</scope>
</reference>